<evidence type="ECO:0000256" key="1">
    <source>
        <dbReference type="ARBA" id="ARBA00005485"/>
    </source>
</evidence>
<accession>A0ABQ7V504</accession>
<comment type="similarity">
    <text evidence="1">Belongs to the WEB family.</text>
</comment>
<feature type="compositionally biased region" description="Polar residues" evidence="4">
    <location>
        <begin position="64"/>
        <end position="73"/>
    </location>
</feature>
<feature type="compositionally biased region" description="Polar residues" evidence="4">
    <location>
        <begin position="242"/>
        <end position="269"/>
    </location>
</feature>
<feature type="compositionally biased region" description="Basic and acidic residues" evidence="4">
    <location>
        <begin position="911"/>
        <end position="922"/>
    </location>
</feature>
<feature type="coiled-coil region" evidence="3">
    <location>
        <begin position="358"/>
        <end position="436"/>
    </location>
</feature>
<evidence type="ECO:0000313" key="5">
    <source>
        <dbReference type="EMBL" id="KAH0759146.1"/>
    </source>
</evidence>
<feature type="region of interest" description="Disordered" evidence="4">
    <location>
        <begin position="1"/>
        <end position="143"/>
    </location>
</feature>
<sequence length="985" mass="107915">MGDAKDMKENAPPEPSHEPKVSSPNDDQSHSAAQTSQHTSEIEISKIQETAVDASEHLKEASHSLLQESQTPAGGNLISAAPIKSDGMSTISETGISQMASGTPMVEPETSPQLAHDLKTDPSAHSIATALSESNSSSTLDAKLSEILEPALDMGANVKVQNQPNDSSEGPTAEKDASSALTGSTLKEENRKESSEYVQSNHSEVAKASSEHVQSNHSEVAKESFEHVQSNHSEVAKESSEHVQSNHSEVQRNNASLFHQPDNSSSSTHIDADDSSPLSTQVLRKPENNHHLPTPDNIVRPLAKSSTFSARASIRAASPKHPEKSDINKGHIDTAAPIESVKQAVSKFGGIVDWKAHRVQTVERRQLVEQELSKVQEEIPFYKKQSQAAEDAKVLVLKELDGTKRLIEELKLNLERAQKEEQQAKQDSELAKLRVEEMEQGIGNDLSIAAKAQLEVARARHAAAVSELKTVKSELEDLRKDYALLVSDKDGAVKRAEEAVFASKEVEKTLETLTIELITAKESLEVAHAAHLEAEEHRIGAAMAGEQDALNWEKELKQAEEELVRLNQQILSAKDLRGKLDTASALLLDLKTELAAYMESKLKQETDEGNLNGEQSEPEKRTHDEIQSVVTTAKRELEEVKLNIEKATTEVNFLKVAATSLKAELEKEKSELAAIQQREGMTSVAAASLEAELSRTQSEIVLAQKKEKEAREKMVELPKQLQEASQEADRANSLAQMARDDLNKAKEEAEEAKAGASTVESRLLAVKKEIEAAKAAEKLALAAIAALEESESAQKTKDEETPPGVTLSLEEYYELSKQAHEAEEQANKKVADAHTQIDVAKESELRSLNRLDEVNREITERKEALGVALQKAEKAKEGKLSVEQELRKWREEQEQRRKAGVSIPPTAGSPRKSDEENNESKTSESAPEATASYDSTSPKAQLQASSTEADSSPDVKVPRKKKRSFFPRIFMFLGRRKAAQAKSAQ</sequence>
<dbReference type="PANTHER" id="PTHR32054:SF44">
    <property type="entry name" value="PROTEIN WEAK CHLOROPLAST MOVEMENT UNDER BLUE LIGHT 1-LIKE"/>
    <property type="match status" value="1"/>
</dbReference>
<feature type="compositionally biased region" description="Basic and acidic residues" evidence="4">
    <location>
        <begin position="1"/>
        <end position="20"/>
    </location>
</feature>
<organism evidence="5 6">
    <name type="scientific">Solanum tuberosum</name>
    <name type="common">Potato</name>
    <dbReference type="NCBI Taxonomy" id="4113"/>
    <lineage>
        <taxon>Eukaryota</taxon>
        <taxon>Viridiplantae</taxon>
        <taxon>Streptophyta</taxon>
        <taxon>Embryophyta</taxon>
        <taxon>Tracheophyta</taxon>
        <taxon>Spermatophyta</taxon>
        <taxon>Magnoliopsida</taxon>
        <taxon>eudicotyledons</taxon>
        <taxon>Gunneridae</taxon>
        <taxon>Pentapetalae</taxon>
        <taxon>asterids</taxon>
        <taxon>lamiids</taxon>
        <taxon>Solanales</taxon>
        <taxon>Solanaceae</taxon>
        <taxon>Solanoideae</taxon>
        <taxon>Solaneae</taxon>
        <taxon>Solanum</taxon>
    </lineage>
</organism>
<feature type="compositionally biased region" description="Polar residues" evidence="4">
    <location>
        <begin position="932"/>
        <end position="950"/>
    </location>
</feature>
<evidence type="ECO:0008006" key="7">
    <source>
        <dbReference type="Google" id="ProtNLM"/>
    </source>
</evidence>
<evidence type="ECO:0000256" key="3">
    <source>
        <dbReference type="SAM" id="Coils"/>
    </source>
</evidence>
<evidence type="ECO:0000313" key="6">
    <source>
        <dbReference type="Proteomes" id="UP000826656"/>
    </source>
</evidence>
<feature type="compositionally biased region" description="Basic and acidic residues" evidence="4">
    <location>
        <begin position="817"/>
        <end position="832"/>
    </location>
</feature>
<feature type="coiled-coil region" evidence="3">
    <location>
        <begin position="542"/>
        <end position="576"/>
    </location>
</feature>
<dbReference type="InterPro" id="IPR008545">
    <property type="entry name" value="Web"/>
</dbReference>
<feature type="region of interest" description="Disordered" evidence="4">
    <location>
        <begin position="788"/>
        <end position="856"/>
    </location>
</feature>
<dbReference type="Proteomes" id="UP000826656">
    <property type="component" value="Unassembled WGS sequence"/>
</dbReference>
<feature type="region of interest" description="Disordered" evidence="4">
    <location>
        <begin position="601"/>
        <end position="625"/>
    </location>
</feature>
<feature type="compositionally biased region" description="Basic and acidic residues" evidence="4">
    <location>
        <begin position="186"/>
        <end position="195"/>
    </location>
</feature>
<proteinExistence type="inferred from homology"/>
<dbReference type="EMBL" id="JAIVGD010000015">
    <property type="protein sequence ID" value="KAH0759146.1"/>
    <property type="molecule type" value="Genomic_DNA"/>
</dbReference>
<dbReference type="PANTHER" id="PTHR32054">
    <property type="entry name" value="HEAVY CHAIN, PUTATIVE, EXPRESSED-RELATED-RELATED"/>
    <property type="match status" value="1"/>
</dbReference>
<reference evidence="5 6" key="1">
    <citation type="journal article" date="2021" name="bioRxiv">
        <title>Chromosome-scale and haplotype-resolved genome assembly of a tetraploid potato cultivar.</title>
        <authorList>
            <person name="Sun H."/>
            <person name="Jiao W.-B."/>
            <person name="Krause K."/>
            <person name="Campoy J.A."/>
            <person name="Goel M."/>
            <person name="Folz-Donahue K."/>
            <person name="Kukat C."/>
            <person name="Huettel B."/>
            <person name="Schneeberger K."/>
        </authorList>
    </citation>
    <scope>NUCLEOTIDE SEQUENCE [LARGE SCALE GENOMIC DNA]</scope>
    <source>
        <strain evidence="5">SolTubOtavaFocal</strain>
        <tissue evidence="5">Leaves</tissue>
    </source>
</reference>
<feature type="compositionally biased region" description="Basic and acidic residues" evidence="4">
    <location>
        <begin position="320"/>
        <end position="330"/>
    </location>
</feature>
<name>A0ABQ7V504_SOLTU</name>
<feature type="region of interest" description="Disordered" evidence="4">
    <location>
        <begin position="889"/>
        <end position="961"/>
    </location>
</feature>
<feature type="compositionally biased region" description="Polar residues" evidence="4">
    <location>
        <begin position="159"/>
        <end position="170"/>
    </location>
</feature>
<feature type="compositionally biased region" description="Polar residues" evidence="4">
    <location>
        <begin position="22"/>
        <end position="39"/>
    </location>
</feature>
<feature type="coiled-coil region" evidence="3">
    <location>
        <begin position="461"/>
        <end position="488"/>
    </location>
</feature>
<feature type="compositionally biased region" description="Basic and acidic residues" evidence="4">
    <location>
        <begin position="839"/>
        <end position="856"/>
    </location>
</feature>
<evidence type="ECO:0000256" key="2">
    <source>
        <dbReference type="ARBA" id="ARBA00023054"/>
    </source>
</evidence>
<feature type="compositionally biased region" description="Polar residues" evidence="4">
    <location>
        <begin position="129"/>
        <end position="140"/>
    </location>
</feature>
<comment type="caution">
    <text evidence="5">The sequence shown here is derived from an EMBL/GenBank/DDBJ whole genome shotgun (WGS) entry which is preliminary data.</text>
</comment>
<dbReference type="Pfam" id="PF05701">
    <property type="entry name" value="WEMBL"/>
    <property type="match status" value="1"/>
</dbReference>
<gene>
    <name evidence="5" type="ORF">KY290_022639</name>
</gene>
<keyword evidence="6" id="KW-1185">Reference proteome</keyword>
<evidence type="ECO:0000256" key="4">
    <source>
        <dbReference type="SAM" id="MobiDB-lite"/>
    </source>
</evidence>
<feature type="compositionally biased region" description="Polar residues" evidence="4">
    <location>
        <begin position="87"/>
        <end position="101"/>
    </location>
</feature>
<keyword evidence="2 3" id="KW-0175">Coiled coil</keyword>
<protein>
    <recommendedName>
        <fullName evidence="7">Paramyosin</fullName>
    </recommendedName>
</protein>
<feature type="region of interest" description="Disordered" evidence="4">
    <location>
        <begin position="155"/>
        <end position="330"/>
    </location>
</feature>